<evidence type="ECO:0000256" key="1">
    <source>
        <dbReference type="ARBA" id="ARBA00022801"/>
    </source>
</evidence>
<dbReference type="STRING" id="572547.Amico_0902"/>
<keyword evidence="1 3" id="KW-0378">Hydrolase</keyword>
<dbReference type="AlphaFoldDB" id="D5EEQ1"/>
<dbReference type="HOGENOM" id="CLU_012358_2_6_0"/>
<dbReference type="eggNOG" id="COG0402">
    <property type="taxonomic scope" value="Bacteria"/>
</dbReference>
<dbReference type="Pfam" id="PF01979">
    <property type="entry name" value="Amidohydro_1"/>
    <property type="match status" value="1"/>
</dbReference>
<dbReference type="Gene3D" id="3.20.20.140">
    <property type="entry name" value="Metal-dependent hydrolases"/>
    <property type="match status" value="1"/>
</dbReference>
<dbReference type="Proteomes" id="UP000002366">
    <property type="component" value="Chromosome"/>
</dbReference>
<dbReference type="InterPro" id="IPR050287">
    <property type="entry name" value="MTA/SAH_deaminase"/>
</dbReference>
<dbReference type="EC" id="3.5.4.28" evidence="3"/>
<proteinExistence type="predicted"/>
<keyword evidence="4" id="KW-1185">Reference proteome</keyword>
<protein>
    <submittedName>
        <fullName evidence="3">S-adenosylhomocysteine deaminase</fullName>
        <ecNumber evidence="3">3.5.4.28</ecNumber>
    </submittedName>
</protein>
<dbReference type="InterPro" id="IPR006680">
    <property type="entry name" value="Amidohydro-rel"/>
</dbReference>
<evidence type="ECO:0000313" key="3">
    <source>
        <dbReference type="EMBL" id="ADE57033.1"/>
    </source>
</evidence>
<gene>
    <name evidence="3" type="ordered locus">Amico_0902</name>
</gene>
<dbReference type="KEGG" id="aco:Amico_0902"/>
<sequence>MMKKQIIANGPLTDGDIFYPSGALLIVNGKIAEVATCESMRRKWPDTPVIDVEGRLIVPGMTNFHHHLYSSLAVGLRPRGETTSFLGILENLWWPLDYLLDEESIYFSALYGILRSIQCGITTIFDHHASLGHIRGSLSLIGRAFREAGIRGVLSFEISDRAGKNTIDQQLEENISFWESHQRDPFLHGMLGLHANFTLSEDTLRKVKEAKPRNLHIHIHCGEGEEDLAYCQQLGYRGPIHRLASFNLLSRDSLLIHCIHLTEDDYAILKNISPWVVTNPDSNENNRVGEMNRQRITKFVIGTDGMSPDILASLRNYAITAKDAPEPFERLERTFWGWSRLVKRNTWGFQGVFAHDEPADITVLNYKPVTPIHESNIMGHLIHGAQRSHAYLTMCNGNILWKDGSFSSLNEGLIFNNVRLVAEKLHKRFSSAKREGFPWWK</sequence>
<name>D5EEQ1_AMICL</name>
<dbReference type="OrthoDB" id="9807210at2"/>
<dbReference type="InterPro" id="IPR011059">
    <property type="entry name" value="Metal-dep_hydrolase_composite"/>
</dbReference>
<dbReference type="GO" id="GO:0050270">
    <property type="term" value="F:S-adenosylhomocysteine deaminase activity"/>
    <property type="evidence" value="ECO:0007669"/>
    <property type="project" value="UniProtKB-EC"/>
</dbReference>
<dbReference type="SUPFAM" id="SSF51556">
    <property type="entry name" value="Metallo-dependent hydrolases"/>
    <property type="match status" value="1"/>
</dbReference>
<dbReference type="PANTHER" id="PTHR43794:SF11">
    <property type="entry name" value="AMIDOHYDROLASE-RELATED DOMAIN-CONTAINING PROTEIN"/>
    <property type="match status" value="1"/>
</dbReference>
<organism evidence="3 4">
    <name type="scientific">Aminobacterium colombiense (strain DSM 12261 / ALA-1)</name>
    <dbReference type="NCBI Taxonomy" id="572547"/>
    <lineage>
        <taxon>Bacteria</taxon>
        <taxon>Thermotogati</taxon>
        <taxon>Synergistota</taxon>
        <taxon>Synergistia</taxon>
        <taxon>Synergistales</taxon>
        <taxon>Aminobacteriaceae</taxon>
        <taxon>Aminobacterium</taxon>
    </lineage>
</organism>
<dbReference type="EMBL" id="CP001997">
    <property type="protein sequence ID" value="ADE57033.1"/>
    <property type="molecule type" value="Genomic_DNA"/>
</dbReference>
<dbReference type="PANTHER" id="PTHR43794">
    <property type="entry name" value="AMINOHYDROLASE SSNA-RELATED"/>
    <property type="match status" value="1"/>
</dbReference>
<accession>D5EEQ1</accession>
<dbReference type="RefSeq" id="WP_013048296.1">
    <property type="nucleotide sequence ID" value="NC_014011.1"/>
</dbReference>
<dbReference type="SUPFAM" id="SSF51338">
    <property type="entry name" value="Composite domain of metallo-dependent hydrolases"/>
    <property type="match status" value="1"/>
</dbReference>
<reference evidence="3 4" key="1">
    <citation type="journal article" date="2010" name="Stand. Genomic Sci.">
        <title>Complete genome sequence of Aminobacterium colombiense type strain (ALA-1).</title>
        <authorList>
            <person name="Chertkov O."/>
            <person name="Sikorski J."/>
            <person name="Brambilla E."/>
            <person name="Lapidus A."/>
            <person name="Copeland A."/>
            <person name="Glavina Del Rio T."/>
            <person name="Nolan M."/>
            <person name="Lucas S."/>
            <person name="Tice H."/>
            <person name="Cheng J.F."/>
            <person name="Han C."/>
            <person name="Detter J.C."/>
            <person name="Bruce D."/>
            <person name="Tapia R."/>
            <person name="Goodwin L."/>
            <person name="Pitluck S."/>
            <person name="Liolios K."/>
            <person name="Ivanova N."/>
            <person name="Mavromatis K."/>
            <person name="Ovchinnikova G."/>
            <person name="Pati A."/>
            <person name="Chen A."/>
            <person name="Palaniappan K."/>
            <person name="Land M."/>
            <person name="Hauser L."/>
            <person name="Chang Y.J."/>
            <person name="Jeffries C.D."/>
            <person name="Spring S."/>
            <person name="Rohde M."/>
            <person name="Goker M."/>
            <person name="Bristow J."/>
            <person name="Eisen J.A."/>
            <person name="Markowitz V."/>
            <person name="Hugenholtz P."/>
            <person name="Kyrpides N.C."/>
            <person name="Klenk H.P."/>
        </authorList>
    </citation>
    <scope>NUCLEOTIDE SEQUENCE [LARGE SCALE GENOMIC DNA]</scope>
    <source>
        <strain evidence="4">DSM 12261 / ALA-1</strain>
    </source>
</reference>
<evidence type="ECO:0000259" key="2">
    <source>
        <dbReference type="Pfam" id="PF01979"/>
    </source>
</evidence>
<evidence type="ECO:0000313" key="4">
    <source>
        <dbReference type="Proteomes" id="UP000002366"/>
    </source>
</evidence>
<dbReference type="InterPro" id="IPR032466">
    <property type="entry name" value="Metal_Hydrolase"/>
</dbReference>
<feature type="domain" description="Amidohydrolase-related" evidence="2">
    <location>
        <begin position="57"/>
        <end position="319"/>
    </location>
</feature>
<dbReference type="Gene3D" id="2.30.40.10">
    <property type="entry name" value="Urease, subunit C, domain 1"/>
    <property type="match status" value="1"/>
</dbReference>